<accession>A0A1I2BH40</accession>
<dbReference type="EMBL" id="FOLQ01000015">
    <property type="protein sequence ID" value="SFE55138.1"/>
    <property type="molecule type" value="Genomic_DNA"/>
</dbReference>
<evidence type="ECO:0000313" key="1">
    <source>
        <dbReference type="EMBL" id="SFE55138.1"/>
    </source>
</evidence>
<name>A0A1I2BH40_9BACT</name>
<dbReference type="Proteomes" id="UP000198598">
    <property type="component" value="Unassembled WGS sequence"/>
</dbReference>
<dbReference type="STRING" id="662367.SAMN05216167_11593"/>
<sequence length="137" mass="15704">MEEYFIKIDPYSETIDQIIRSDSYAYLAHQLGCRHMGIYAKQPFLDAAMMNAEALETDLLPAAWRYLPTGEVYFGPAVWLNISENGELRVPLRRIDQLEDEIEFLGFIEACTDFLPLGENLLDDSECGDEQSPDIEF</sequence>
<keyword evidence="2" id="KW-1185">Reference proteome</keyword>
<organism evidence="1 2">
    <name type="scientific">Spirosoma endophyticum</name>
    <dbReference type="NCBI Taxonomy" id="662367"/>
    <lineage>
        <taxon>Bacteria</taxon>
        <taxon>Pseudomonadati</taxon>
        <taxon>Bacteroidota</taxon>
        <taxon>Cytophagia</taxon>
        <taxon>Cytophagales</taxon>
        <taxon>Cytophagaceae</taxon>
        <taxon>Spirosoma</taxon>
    </lineage>
</organism>
<dbReference type="RefSeq" id="WP_093831951.1">
    <property type="nucleotide sequence ID" value="NZ_FOLQ01000015.1"/>
</dbReference>
<evidence type="ECO:0000313" key="2">
    <source>
        <dbReference type="Proteomes" id="UP000198598"/>
    </source>
</evidence>
<evidence type="ECO:0008006" key="3">
    <source>
        <dbReference type="Google" id="ProtNLM"/>
    </source>
</evidence>
<dbReference type="OrthoDB" id="951872at2"/>
<gene>
    <name evidence="1" type="ORF">SAMN05216167_11593</name>
</gene>
<proteinExistence type="predicted"/>
<reference evidence="1 2" key="1">
    <citation type="submission" date="2016-10" db="EMBL/GenBank/DDBJ databases">
        <authorList>
            <person name="de Groot N.N."/>
        </authorList>
    </citation>
    <scope>NUCLEOTIDE SEQUENCE [LARGE SCALE GENOMIC DNA]</scope>
    <source>
        <strain evidence="1 2">DSM 26130</strain>
    </source>
</reference>
<protein>
    <recommendedName>
        <fullName evidence="3">DUF3846 domain-containing protein</fullName>
    </recommendedName>
</protein>
<dbReference type="AlphaFoldDB" id="A0A1I2BH40"/>